<dbReference type="AlphaFoldDB" id="A0A1I4F3F8"/>
<reference evidence="1 2" key="1">
    <citation type="submission" date="2016-10" db="EMBL/GenBank/DDBJ databases">
        <authorList>
            <person name="de Groot N.N."/>
        </authorList>
    </citation>
    <scope>NUCLEOTIDE SEQUENCE [LARGE SCALE GENOMIC DNA]</scope>
    <source>
        <strain evidence="1 2">DSM 381</strain>
    </source>
</reference>
<accession>A0A1I4F3F8</accession>
<proteinExistence type="predicted"/>
<dbReference type="Proteomes" id="UP000199579">
    <property type="component" value="Unassembled WGS sequence"/>
</dbReference>
<gene>
    <name evidence="1" type="ORF">SAMN04244574_03194</name>
</gene>
<name>A0A1I4F3F8_9GAMM</name>
<sequence length="70" mass="8253">MPCDCEVLMRGDWIEIFDLVSAFCKYWKDDIRIALTGTWHLACCVQFLNQMWHEPLICNLGAEQFAKLRD</sequence>
<dbReference type="EMBL" id="FOSX01000059">
    <property type="protein sequence ID" value="SFL11983.1"/>
    <property type="molecule type" value="Genomic_DNA"/>
</dbReference>
<evidence type="ECO:0000313" key="2">
    <source>
        <dbReference type="Proteomes" id="UP000199579"/>
    </source>
</evidence>
<organism evidence="1 2">
    <name type="scientific">Azotobacter beijerinckii</name>
    <dbReference type="NCBI Taxonomy" id="170623"/>
    <lineage>
        <taxon>Bacteria</taxon>
        <taxon>Pseudomonadati</taxon>
        <taxon>Pseudomonadota</taxon>
        <taxon>Gammaproteobacteria</taxon>
        <taxon>Pseudomonadales</taxon>
        <taxon>Pseudomonadaceae</taxon>
        <taxon>Azotobacter</taxon>
    </lineage>
</organism>
<evidence type="ECO:0000313" key="1">
    <source>
        <dbReference type="EMBL" id="SFL11983.1"/>
    </source>
</evidence>
<protein>
    <submittedName>
        <fullName evidence="1">Uncharacterized protein</fullName>
    </submittedName>
</protein>